<name>A0A2S9XI37_9BACT</name>
<keyword evidence="1 8" id="KW-0808">Transferase</keyword>
<dbReference type="SUPFAM" id="SSF56112">
    <property type="entry name" value="Protein kinase-like (PK-like)"/>
    <property type="match status" value="1"/>
</dbReference>
<dbReference type="SUPFAM" id="SSF53850">
    <property type="entry name" value="Periplasmic binding protein-like II"/>
    <property type="match status" value="1"/>
</dbReference>
<protein>
    <submittedName>
        <fullName evidence="8">Serine/threonine-protein kinase pkn6</fullName>
        <ecNumber evidence="8">2.7.11.1</ecNumber>
    </submittedName>
</protein>
<dbReference type="PANTHER" id="PTHR43289">
    <property type="entry name" value="MITOGEN-ACTIVATED PROTEIN KINASE KINASE KINASE 20-RELATED"/>
    <property type="match status" value="1"/>
</dbReference>
<dbReference type="PROSITE" id="PS50011">
    <property type="entry name" value="PROTEIN_KINASE_DOM"/>
    <property type="match status" value="1"/>
</dbReference>
<dbReference type="InterPro" id="IPR000719">
    <property type="entry name" value="Prot_kinase_dom"/>
</dbReference>
<evidence type="ECO:0000256" key="5">
    <source>
        <dbReference type="PROSITE-ProRule" id="PRU10141"/>
    </source>
</evidence>
<organism evidence="8 9">
    <name type="scientific">Enhygromyxa salina</name>
    <dbReference type="NCBI Taxonomy" id="215803"/>
    <lineage>
        <taxon>Bacteria</taxon>
        <taxon>Pseudomonadati</taxon>
        <taxon>Myxococcota</taxon>
        <taxon>Polyangia</taxon>
        <taxon>Nannocystales</taxon>
        <taxon>Nannocystaceae</taxon>
        <taxon>Enhygromyxa</taxon>
    </lineage>
</organism>
<feature type="region of interest" description="Disordered" evidence="6">
    <location>
        <begin position="331"/>
        <end position="406"/>
    </location>
</feature>
<evidence type="ECO:0000259" key="7">
    <source>
        <dbReference type="PROSITE" id="PS50011"/>
    </source>
</evidence>
<dbReference type="EC" id="2.7.11.1" evidence="8"/>
<dbReference type="InterPro" id="IPR008266">
    <property type="entry name" value="Tyr_kinase_AS"/>
</dbReference>
<evidence type="ECO:0000313" key="9">
    <source>
        <dbReference type="Proteomes" id="UP000237968"/>
    </source>
</evidence>
<feature type="domain" description="Protein kinase" evidence="7">
    <location>
        <begin position="6"/>
        <end position="279"/>
    </location>
</feature>
<dbReference type="Proteomes" id="UP000237968">
    <property type="component" value="Unassembled WGS sequence"/>
</dbReference>
<dbReference type="PROSITE" id="PS00107">
    <property type="entry name" value="PROTEIN_KINASE_ATP"/>
    <property type="match status" value="1"/>
</dbReference>
<evidence type="ECO:0000256" key="2">
    <source>
        <dbReference type="ARBA" id="ARBA00022741"/>
    </source>
</evidence>
<dbReference type="EMBL" id="PVNK01000214">
    <property type="protein sequence ID" value="PRP92341.1"/>
    <property type="molecule type" value="Genomic_DNA"/>
</dbReference>
<reference evidence="8 9" key="1">
    <citation type="submission" date="2018-03" db="EMBL/GenBank/DDBJ databases">
        <title>Draft Genome Sequences of the Obligatory Marine Myxobacteria Enhygromyxa salina SWB005.</title>
        <authorList>
            <person name="Poehlein A."/>
            <person name="Moghaddam J.A."/>
            <person name="Harms H."/>
            <person name="Alanjari M."/>
            <person name="Koenig G.M."/>
            <person name="Daniel R."/>
            <person name="Schaeberle T.F."/>
        </authorList>
    </citation>
    <scope>NUCLEOTIDE SEQUENCE [LARGE SCALE GENOMIC DNA]</scope>
    <source>
        <strain evidence="8 9">SWB005</strain>
    </source>
</reference>
<dbReference type="Gene3D" id="3.40.190.10">
    <property type="entry name" value="Periplasmic binding protein-like II"/>
    <property type="match status" value="1"/>
</dbReference>
<keyword evidence="2 5" id="KW-0547">Nucleotide-binding</keyword>
<dbReference type="Gene3D" id="1.10.510.10">
    <property type="entry name" value="Transferase(Phosphotransferase) domain 1"/>
    <property type="match status" value="1"/>
</dbReference>
<feature type="compositionally biased region" description="Pro residues" evidence="6">
    <location>
        <begin position="437"/>
        <end position="453"/>
    </location>
</feature>
<dbReference type="PROSITE" id="PS00109">
    <property type="entry name" value="PROTEIN_KINASE_TYR"/>
    <property type="match status" value="1"/>
</dbReference>
<dbReference type="CDD" id="cd14014">
    <property type="entry name" value="STKc_PknB_like"/>
    <property type="match status" value="1"/>
</dbReference>
<dbReference type="GO" id="GO:0005524">
    <property type="term" value="F:ATP binding"/>
    <property type="evidence" value="ECO:0007669"/>
    <property type="project" value="UniProtKB-UniRule"/>
</dbReference>
<evidence type="ECO:0000256" key="3">
    <source>
        <dbReference type="ARBA" id="ARBA00022777"/>
    </source>
</evidence>
<dbReference type="Gene3D" id="3.30.200.20">
    <property type="entry name" value="Phosphorylase Kinase, domain 1"/>
    <property type="match status" value="1"/>
</dbReference>
<dbReference type="Pfam" id="PF00069">
    <property type="entry name" value="Pkinase"/>
    <property type="match status" value="1"/>
</dbReference>
<dbReference type="OrthoDB" id="5500357at2"/>
<accession>A0A2S9XI37</accession>
<dbReference type="RefSeq" id="WP_106394225.1">
    <property type="nucleotide sequence ID" value="NZ_PVNK01000214.1"/>
</dbReference>
<feature type="compositionally biased region" description="Basic and acidic residues" evidence="6">
    <location>
        <begin position="372"/>
        <end position="404"/>
    </location>
</feature>
<evidence type="ECO:0000313" key="8">
    <source>
        <dbReference type="EMBL" id="PRP92341.1"/>
    </source>
</evidence>
<dbReference type="PANTHER" id="PTHR43289:SF34">
    <property type="entry name" value="SERINE_THREONINE-PROTEIN KINASE YBDM-RELATED"/>
    <property type="match status" value="1"/>
</dbReference>
<dbReference type="AlphaFoldDB" id="A0A2S9XI37"/>
<feature type="binding site" evidence="5">
    <location>
        <position position="38"/>
    </location>
    <ligand>
        <name>ATP</name>
        <dbReference type="ChEBI" id="CHEBI:30616"/>
    </ligand>
</feature>
<keyword evidence="9" id="KW-1185">Reference proteome</keyword>
<dbReference type="InterPro" id="IPR011009">
    <property type="entry name" value="Kinase-like_dom_sf"/>
</dbReference>
<comment type="caution">
    <text evidence="8">The sequence shown here is derived from an EMBL/GenBank/DDBJ whole genome shotgun (WGS) entry which is preliminary data.</text>
</comment>
<keyword evidence="4 5" id="KW-0067">ATP-binding</keyword>
<proteinExistence type="predicted"/>
<evidence type="ECO:0000256" key="1">
    <source>
        <dbReference type="ARBA" id="ARBA00022679"/>
    </source>
</evidence>
<dbReference type="InterPro" id="IPR017441">
    <property type="entry name" value="Protein_kinase_ATP_BS"/>
</dbReference>
<evidence type="ECO:0000256" key="4">
    <source>
        <dbReference type="ARBA" id="ARBA00022840"/>
    </source>
</evidence>
<dbReference type="GO" id="GO:0004674">
    <property type="term" value="F:protein serine/threonine kinase activity"/>
    <property type="evidence" value="ECO:0007669"/>
    <property type="project" value="UniProtKB-EC"/>
</dbReference>
<evidence type="ECO:0000256" key="6">
    <source>
        <dbReference type="SAM" id="MobiDB-lite"/>
    </source>
</evidence>
<sequence>MQLGAYELIRKIGAGGMAEVWMARRVAAGGASKNFAVKRLAKHLSDKPGYREMFLSEARLSMLLSHSNIVQVFDADEDQGELFLAMEWIDGLDLAQLGDRLRATGERLSLIAASYVIAEVLTALAYAHDLRDEAGGQVTVVHRDISPQNVMLSVSGEVKLMDFGIARLQSEETSGSHIKGKVRYMPPEQLRGDTRAPTIDLFAVGAMLHELLDGQRFRADASDEARLYGMVLDGEVPELLHADEIPPELEVLRQRLLAEDVEDRIQSAREALECLYRWPGYRNAKLEIATLLKRLRGVEAPTTGGTAVKTDPGAGGAGEAKTELVAPNFDHAEPETSRTKLLASSDEGPELSSTRMLPGHGKPTLEQVDNPATERRVKGAAAEREDTELGEREGTTRTRREPAPRRGLGRVGASILGVLALAGVGAGVGAALGWFEPPAPPPGEDPSEQPAPAPVVDETRRARVLGDALSGYAGFRHKDMAALAQLGIEYAYSDEPDSHARLSALGQGDAEFALASLDRVLLERPAGKIVALVSLSVGADALILDTVHHPELQTLADLPKMLAHGDARPVMAYAGGTSSEYLSLHLDRTLAALDRSSLVISDDFADVAAVWKALEDPATPVALGVLWEPWVSEARHAGMTVAVSTRDFPHTLIDVLVASDRVLEQDPELVDALVLAYYRQAIALHREPRRLREQLGKETGLDAEDISQVIASLCILTPLGAEPWLVAPPPSAEGEAQRALIDNAIHHVWATLSLSGRAQGKLGAPGDYYDDRAVRAAAADTRELLAESGISALGIESTCLEADATPGSAAEAATLELGPLELPPSTLVAQPWFVANTPELALALDELLEDVEFSLAELNAQTIAVRVVGYGDGPGYKGRKLGEKRAKRVAELLEARGLEVQVTVEGRALGETAPTSRVEFELLRRARG</sequence>
<gene>
    <name evidence="8" type="primary">pkn6_8</name>
    <name evidence="8" type="ORF">ENSA5_49720</name>
</gene>
<feature type="region of interest" description="Disordered" evidence="6">
    <location>
        <begin position="435"/>
        <end position="454"/>
    </location>
</feature>
<keyword evidence="3 8" id="KW-0418">Kinase</keyword>